<reference evidence="4 5" key="1">
    <citation type="submission" date="2023-04" db="EMBL/GenBank/DDBJ databases">
        <title>Ectobacillus antri isolated from activated sludge.</title>
        <authorList>
            <person name="Yan P."/>
            <person name="Liu X."/>
        </authorList>
    </citation>
    <scope>NUCLEOTIDE SEQUENCE [LARGE SCALE GENOMIC DNA]</scope>
    <source>
        <strain evidence="4 5">C18H</strain>
    </source>
</reference>
<protein>
    <submittedName>
        <fullName evidence="4">GNAT family N-acetyltransferase</fullName>
    </submittedName>
</protein>
<dbReference type="Proteomes" id="UP001218246">
    <property type="component" value="Unassembled WGS sequence"/>
</dbReference>
<feature type="domain" description="N-acetyltransferase" evidence="3">
    <location>
        <begin position="1"/>
        <end position="137"/>
    </location>
</feature>
<dbReference type="PANTHER" id="PTHR43800:SF1">
    <property type="entry name" value="PEPTIDYL-LYSINE N-ACETYLTRANSFERASE YJAB"/>
    <property type="match status" value="1"/>
</dbReference>
<dbReference type="InterPro" id="IPR016181">
    <property type="entry name" value="Acyl_CoA_acyltransferase"/>
</dbReference>
<evidence type="ECO:0000313" key="5">
    <source>
        <dbReference type="Proteomes" id="UP001218246"/>
    </source>
</evidence>
<evidence type="ECO:0000256" key="1">
    <source>
        <dbReference type="ARBA" id="ARBA00022679"/>
    </source>
</evidence>
<proteinExistence type="predicted"/>
<dbReference type="PROSITE" id="PS51186">
    <property type="entry name" value="GNAT"/>
    <property type="match status" value="1"/>
</dbReference>
<sequence length="137" mass="15979">MKEVTSISISSRLRKLLAYATATDRINKEYKAYIQEANRKLYAWQEDGQFVGCIGISFINTYECEIKHIAVLPEERGKHIGRQMIQFVLHHHALKRITAETDIEAVDFYRKFGFTIISLGEKYPGVERFQCVYEKNN</sequence>
<dbReference type="Gene3D" id="3.40.630.30">
    <property type="match status" value="1"/>
</dbReference>
<name>A0ABT6H983_9BACI</name>
<dbReference type="InterPro" id="IPR000182">
    <property type="entry name" value="GNAT_dom"/>
</dbReference>
<evidence type="ECO:0000256" key="2">
    <source>
        <dbReference type="ARBA" id="ARBA00023315"/>
    </source>
</evidence>
<evidence type="ECO:0000259" key="3">
    <source>
        <dbReference type="PROSITE" id="PS51186"/>
    </source>
</evidence>
<gene>
    <name evidence="4" type="ORF">P6P90_14880</name>
</gene>
<comment type="caution">
    <text evidence="4">The sequence shown here is derived from an EMBL/GenBank/DDBJ whole genome shotgun (WGS) entry which is preliminary data.</text>
</comment>
<organism evidence="4 5">
    <name type="scientific">Ectobacillus antri</name>
    <dbReference type="NCBI Taxonomy" id="2486280"/>
    <lineage>
        <taxon>Bacteria</taxon>
        <taxon>Bacillati</taxon>
        <taxon>Bacillota</taxon>
        <taxon>Bacilli</taxon>
        <taxon>Bacillales</taxon>
        <taxon>Bacillaceae</taxon>
        <taxon>Ectobacillus</taxon>
    </lineage>
</organism>
<dbReference type="PANTHER" id="PTHR43800">
    <property type="entry name" value="PEPTIDYL-LYSINE N-ACETYLTRANSFERASE YJAB"/>
    <property type="match status" value="1"/>
</dbReference>
<keyword evidence="1" id="KW-0808">Transferase</keyword>
<accession>A0ABT6H983</accession>
<keyword evidence="2" id="KW-0012">Acyltransferase</keyword>
<dbReference type="RefSeq" id="WP_124564546.1">
    <property type="nucleotide sequence ID" value="NZ_JARRRY010000006.1"/>
</dbReference>
<dbReference type="SUPFAM" id="SSF55729">
    <property type="entry name" value="Acyl-CoA N-acyltransferases (Nat)"/>
    <property type="match status" value="1"/>
</dbReference>
<dbReference type="Pfam" id="PF00583">
    <property type="entry name" value="Acetyltransf_1"/>
    <property type="match status" value="1"/>
</dbReference>
<evidence type="ECO:0000313" key="4">
    <source>
        <dbReference type="EMBL" id="MDG5755225.1"/>
    </source>
</evidence>
<keyword evidence="5" id="KW-1185">Reference proteome</keyword>
<dbReference type="EMBL" id="JARULN010000021">
    <property type="protein sequence ID" value="MDG5755225.1"/>
    <property type="molecule type" value="Genomic_DNA"/>
</dbReference>
<dbReference type="CDD" id="cd04301">
    <property type="entry name" value="NAT_SF"/>
    <property type="match status" value="1"/>
</dbReference>